<evidence type="ECO:0000313" key="2">
    <source>
        <dbReference type="EMBL" id="KAG8182217.1"/>
    </source>
</evidence>
<dbReference type="EMBL" id="JAFNEN010000475">
    <property type="protein sequence ID" value="KAG8182217.1"/>
    <property type="molecule type" value="Genomic_DNA"/>
</dbReference>
<proteinExistence type="predicted"/>
<dbReference type="Proteomes" id="UP000827092">
    <property type="component" value="Unassembled WGS sequence"/>
</dbReference>
<feature type="region of interest" description="Disordered" evidence="1">
    <location>
        <begin position="1"/>
        <end position="26"/>
    </location>
</feature>
<organism evidence="2 3">
    <name type="scientific">Oedothorax gibbosus</name>
    <dbReference type="NCBI Taxonomy" id="931172"/>
    <lineage>
        <taxon>Eukaryota</taxon>
        <taxon>Metazoa</taxon>
        <taxon>Ecdysozoa</taxon>
        <taxon>Arthropoda</taxon>
        <taxon>Chelicerata</taxon>
        <taxon>Arachnida</taxon>
        <taxon>Araneae</taxon>
        <taxon>Araneomorphae</taxon>
        <taxon>Entelegynae</taxon>
        <taxon>Araneoidea</taxon>
        <taxon>Linyphiidae</taxon>
        <taxon>Erigoninae</taxon>
        <taxon>Oedothorax</taxon>
    </lineage>
</organism>
<sequence>MSDQGNNGKRWQRNNQEGERESNRIRRKYFETSDHNIFDTMNPSVLATKVISLATHRQPPNLKWMSIVSSTPSSFPQEYVGLSQATVEKGKIPKNLFFPHRSLRQLLNPLSNNNNIKKYLS</sequence>
<evidence type="ECO:0000313" key="3">
    <source>
        <dbReference type="Proteomes" id="UP000827092"/>
    </source>
</evidence>
<comment type="caution">
    <text evidence="2">The sequence shown here is derived from an EMBL/GenBank/DDBJ whole genome shotgun (WGS) entry which is preliminary data.</text>
</comment>
<feature type="compositionally biased region" description="Polar residues" evidence="1">
    <location>
        <begin position="1"/>
        <end position="15"/>
    </location>
</feature>
<accession>A0AAV6UCG2</accession>
<protein>
    <submittedName>
        <fullName evidence="2">Uncharacterized protein</fullName>
    </submittedName>
</protein>
<feature type="compositionally biased region" description="Basic and acidic residues" evidence="1">
    <location>
        <begin position="16"/>
        <end position="26"/>
    </location>
</feature>
<name>A0AAV6UCG2_9ARAC</name>
<reference evidence="2 3" key="1">
    <citation type="journal article" date="2022" name="Nat. Ecol. Evol.">
        <title>A masculinizing supergene underlies an exaggerated male reproductive morph in a spider.</title>
        <authorList>
            <person name="Hendrickx F."/>
            <person name="De Corte Z."/>
            <person name="Sonet G."/>
            <person name="Van Belleghem S.M."/>
            <person name="Kostlbacher S."/>
            <person name="Vangestel C."/>
        </authorList>
    </citation>
    <scope>NUCLEOTIDE SEQUENCE [LARGE SCALE GENOMIC DNA]</scope>
    <source>
        <strain evidence="2">W744_W776</strain>
    </source>
</reference>
<keyword evidence="3" id="KW-1185">Reference proteome</keyword>
<dbReference type="AlphaFoldDB" id="A0AAV6UCG2"/>
<gene>
    <name evidence="2" type="ORF">JTE90_000071</name>
</gene>
<evidence type="ECO:0000256" key="1">
    <source>
        <dbReference type="SAM" id="MobiDB-lite"/>
    </source>
</evidence>